<protein>
    <submittedName>
        <fullName evidence="2">Uncharacterized protein</fullName>
    </submittedName>
</protein>
<dbReference type="EMBL" id="JACJID010000002">
    <property type="protein sequence ID" value="MBA8925428.1"/>
    <property type="molecule type" value="Genomic_DNA"/>
</dbReference>
<keyword evidence="3" id="KW-1185">Reference proteome</keyword>
<reference evidence="2 3" key="1">
    <citation type="submission" date="2020-08" db="EMBL/GenBank/DDBJ databases">
        <title>Genomic Encyclopedia of Archaeal and Bacterial Type Strains, Phase II (KMG-II): from individual species to whole genera.</title>
        <authorList>
            <person name="Goeker M."/>
        </authorList>
    </citation>
    <scope>NUCLEOTIDE SEQUENCE [LARGE SCALE GENOMIC DNA]</scope>
    <source>
        <strain evidence="2 3">DSM 43850</strain>
    </source>
</reference>
<feature type="region of interest" description="Disordered" evidence="1">
    <location>
        <begin position="1"/>
        <end position="50"/>
    </location>
</feature>
<sequence length="50" mass="5395">MSGSTLSNMRLKPNSKPVSSFGRWSNVPEVGQRGEALGLDEAAHARSPQR</sequence>
<accession>A0ABR6BEX6</accession>
<proteinExistence type="predicted"/>
<name>A0ABR6BEX6_9PSEU</name>
<organism evidence="2 3">
    <name type="scientific">Kutzneria viridogrisea</name>
    <dbReference type="NCBI Taxonomy" id="47990"/>
    <lineage>
        <taxon>Bacteria</taxon>
        <taxon>Bacillati</taxon>
        <taxon>Actinomycetota</taxon>
        <taxon>Actinomycetes</taxon>
        <taxon>Pseudonocardiales</taxon>
        <taxon>Pseudonocardiaceae</taxon>
        <taxon>Kutzneria</taxon>
    </lineage>
</organism>
<dbReference type="Proteomes" id="UP000517916">
    <property type="component" value="Unassembled WGS sequence"/>
</dbReference>
<evidence type="ECO:0000313" key="3">
    <source>
        <dbReference type="Proteomes" id="UP000517916"/>
    </source>
</evidence>
<gene>
    <name evidence="2" type="ORF">BC739_002627</name>
</gene>
<evidence type="ECO:0000256" key="1">
    <source>
        <dbReference type="SAM" id="MobiDB-lite"/>
    </source>
</evidence>
<comment type="caution">
    <text evidence="2">The sequence shown here is derived from an EMBL/GenBank/DDBJ whole genome shotgun (WGS) entry which is preliminary data.</text>
</comment>
<evidence type="ECO:0000313" key="2">
    <source>
        <dbReference type="EMBL" id="MBA8925428.1"/>
    </source>
</evidence>